<feature type="domain" description="GT-D fold-like" evidence="1">
    <location>
        <begin position="18"/>
        <end position="224"/>
    </location>
</feature>
<keyword evidence="3" id="KW-1185">Reference proteome</keyword>
<protein>
    <recommendedName>
        <fullName evidence="1">GT-D fold-like domain-containing protein</fullName>
    </recommendedName>
</protein>
<evidence type="ECO:0000313" key="2">
    <source>
        <dbReference type="EMBL" id="MDQ0255360.1"/>
    </source>
</evidence>
<dbReference type="EMBL" id="JAUSUG010000010">
    <property type="protein sequence ID" value="MDQ0255360.1"/>
    <property type="molecule type" value="Genomic_DNA"/>
</dbReference>
<sequence>MNRFERLEAIYQRKGIWPEKVMEIIDHAIENNHPLSLIRLGDVPVTFLANRWHERWRGARAKKIFPFMGIPYPPPAALMKDMHTALVTADIVGLRTEGKGTYNKCRDYLKEHHIKPPYITNAFINDDLYKRGYFHELIKKNKVVLVGREAINAAKRLKKRRLIVSNTYNLESWEDIEPVFSELNQSKGSWDIALVGAGVPGLILSSRLAREQNKVALEIGHVMDGLAYPEIWKQKDKRRIFRDQFYDKQKGAEE</sequence>
<dbReference type="Pfam" id="PF22882">
    <property type="entry name" value="GT-D-like"/>
    <property type="match status" value="1"/>
</dbReference>
<name>A0ABT9ZVU1_9BACI</name>
<dbReference type="InterPro" id="IPR049785">
    <property type="entry name" value="GT-D-like_firm"/>
</dbReference>
<evidence type="ECO:0000259" key="1">
    <source>
        <dbReference type="Pfam" id="PF22882"/>
    </source>
</evidence>
<comment type="caution">
    <text evidence="2">The sequence shown here is derived from an EMBL/GenBank/DDBJ whole genome shotgun (WGS) entry which is preliminary data.</text>
</comment>
<evidence type="ECO:0000313" key="3">
    <source>
        <dbReference type="Proteomes" id="UP001230005"/>
    </source>
</evidence>
<dbReference type="InterPro" id="IPR055171">
    <property type="entry name" value="GT-D-like"/>
</dbReference>
<dbReference type="NCBIfam" id="NF040628">
    <property type="entry name" value="GT-D_rel"/>
    <property type="match status" value="1"/>
</dbReference>
<gene>
    <name evidence="2" type="ORF">J2S74_002742</name>
</gene>
<reference evidence="2 3" key="1">
    <citation type="submission" date="2023-07" db="EMBL/GenBank/DDBJ databases">
        <title>Genomic Encyclopedia of Type Strains, Phase IV (KMG-IV): sequencing the most valuable type-strain genomes for metagenomic binning, comparative biology and taxonomic classification.</title>
        <authorList>
            <person name="Goeker M."/>
        </authorList>
    </citation>
    <scope>NUCLEOTIDE SEQUENCE [LARGE SCALE GENOMIC DNA]</scope>
    <source>
        <strain evidence="2 3">DSM 9768</strain>
    </source>
</reference>
<proteinExistence type="predicted"/>
<dbReference type="RefSeq" id="WP_307326289.1">
    <property type="nucleotide sequence ID" value="NZ_JAUSUG010000010.1"/>
</dbReference>
<organism evidence="2 3">
    <name type="scientific">Evansella vedderi</name>
    <dbReference type="NCBI Taxonomy" id="38282"/>
    <lineage>
        <taxon>Bacteria</taxon>
        <taxon>Bacillati</taxon>
        <taxon>Bacillota</taxon>
        <taxon>Bacilli</taxon>
        <taxon>Bacillales</taxon>
        <taxon>Bacillaceae</taxon>
        <taxon>Evansella</taxon>
    </lineage>
</organism>
<accession>A0ABT9ZVU1</accession>
<dbReference type="Proteomes" id="UP001230005">
    <property type="component" value="Unassembled WGS sequence"/>
</dbReference>